<dbReference type="EMBL" id="NDHI03003728">
    <property type="protein sequence ID" value="PNJ05017.1"/>
    <property type="molecule type" value="Genomic_DNA"/>
</dbReference>
<evidence type="ECO:0000313" key="3">
    <source>
        <dbReference type="EMBL" id="PNJ05016.1"/>
    </source>
</evidence>
<reference evidence="3" key="1">
    <citation type="submission" date="2017-12" db="EMBL/GenBank/DDBJ databases">
        <title>High-resolution comparative analysis of great ape genomes.</title>
        <authorList>
            <person name="Pollen A."/>
            <person name="Hastie A."/>
            <person name="Hormozdiari F."/>
            <person name="Dougherty M."/>
            <person name="Liu R."/>
            <person name="Chaisson M."/>
            <person name="Hoppe E."/>
            <person name="Hill C."/>
            <person name="Pang A."/>
            <person name="Hillier L."/>
            <person name="Baker C."/>
            <person name="Armstrong J."/>
            <person name="Shendure J."/>
            <person name="Paten B."/>
            <person name="Wilson R."/>
            <person name="Chao H."/>
            <person name="Schneider V."/>
            <person name="Ventura M."/>
            <person name="Kronenberg Z."/>
            <person name="Murali S."/>
            <person name="Gordon D."/>
            <person name="Cantsilieris S."/>
            <person name="Munson K."/>
            <person name="Nelson B."/>
            <person name="Raja A."/>
            <person name="Underwood J."/>
            <person name="Diekhans M."/>
            <person name="Fiddes I."/>
            <person name="Haussler D."/>
            <person name="Eichler E."/>
        </authorList>
    </citation>
    <scope>NUCLEOTIDE SEQUENCE [LARGE SCALE GENOMIC DNA]</scope>
    <source>
        <strain evidence="3">Susie</strain>
    </source>
</reference>
<feature type="compositionally biased region" description="Basic and acidic residues" evidence="1">
    <location>
        <begin position="51"/>
        <end position="67"/>
    </location>
</feature>
<protein>
    <submittedName>
        <fullName evidence="3">GNPTG isoform 2</fullName>
    </submittedName>
    <submittedName>
        <fullName evidence="4">GNPTG isoform 3</fullName>
    </submittedName>
</protein>
<keyword evidence="2" id="KW-0732">Signal</keyword>
<name>A0A2J8R915_PONAB</name>
<feature type="signal peptide" evidence="2">
    <location>
        <begin position="1"/>
        <end position="24"/>
    </location>
</feature>
<comment type="caution">
    <text evidence="3">The sequence shown here is derived from an EMBL/GenBank/DDBJ whole genome shotgun (WGS) entry which is preliminary data.</text>
</comment>
<dbReference type="AlphaFoldDB" id="A0A2J8R915"/>
<evidence type="ECO:0000256" key="2">
    <source>
        <dbReference type="SAM" id="SignalP"/>
    </source>
</evidence>
<dbReference type="EMBL" id="NDHI03003728">
    <property type="protein sequence ID" value="PNJ05016.1"/>
    <property type="molecule type" value="Genomic_DNA"/>
</dbReference>
<accession>A0A2J8R915</accession>
<evidence type="ECO:0000313" key="4">
    <source>
        <dbReference type="EMBL" id="PNJ05017.1"/>
    </source>
</evidence>
<sequence length="76" mass="8009">MAAGLARLLLLLGLSARGPAPAGAAKMKVVEEPNTFGVNNPFLPQASRLQAKRDPSPVSETEFHRVSQDGLDPLTS</sequence>
<feature type="region of interest" description="Disordered" evidence="1">
    <location>
        <begin position="39"/>
        <end position="76"/>
    </location>
</feature>
<proteinExistence type="predicted"/>
<evidence type="ECO:0000256" key="1">
    <source>
        <dbReference type="SAM" id="MobiDB-lite"/>
    </source>
</evidence>
<organism evidence="3">
    <name type="scientific">Pongo abelii</name>
    <name type="common">Sumatran orangutan</name>
    <name type="synonym">Pongo pygmaeus abelii</name>
    <dbReference type="NCBI Taxonomy" id="9601"/>
    <lineage>
        <taxon>Eukaryota</taxon>
        <taxon>Metazoa</taxon>
        <taxon>Chordata</taxon>
        <taxon>Craniata</taxon>
        <taxon>Vertebrata</taxon>
        <taxon>Euteleostomi</taxon>
        <taxon>Mammalia</taxon>
        <taxon>Eutheria</taxon>
        <taxon>Euarchontoglires</taxon>
        <taxon>Primates</taxon>
        <taxon>Haplorrhini</taxon>
        <taxon>Catarrhini</taxon>
        <taxon>Hominidae</taxon>
        <taxon>Pongo</taxon>
    </lineage>
</organism>
<gene>
    <name evidence="3" type="ORF">CR201_G0052625</name>
</gene>
<feature type="chain" id="PRO_5014560172" evidence="2">
    <location>
        <begin position="25"/>
        <end position="76"/>
    </location>
</feature>